<dbReference type="InParanoid" id="A0DYN0"/>
<dbReference type="Proteomes" id="UP000000600">
    <property type="component" value="Unassembled WGS sequence"/>
</dbReference>
<organism evidence="3 4">
    <name type="scientific">Paramecium tetraurelia</name>
    <dbReference type="NCBI Taxonomy" id="5888"/>
    <lineage>
        <taxon>Eukaryota</taxon>
        <taxon>Sar</taxon>
        <taxon>Alveolata</taxon>
        <taxon>Ciliophora</taxon>
        <taxon>Intramacronucleata</taxon>
        <taxon>Oligohymenophorea</taxon>
        <taxon>Peniculida</taxon>
        <taxon>Parameciidae</taxon>
        <taxon>Paramecium</taxon>
    </lineage>
</organism>
<keyword evidence="4" id="KW-1185">Reference proteome</keyword>
<feature type="coiled-coil region" evidence="1">
    <location>
        <begin position="114"/>
        <end position="197"/>
    </location>
</feature>
<keyword evidence="1" id="KW-0175">Coiled coil</keyword>
<name>A0DYN0_PARTE</name>
<dbReference type="KEGG" id="ptm:GSPATT00003115001"/>
<protein>
    <submittedName>
        <fullName evidence="3">Uncharacterized protein</fullName>
    </submittedName>
</protein>
<feature type="compositionally biased region" description="Polar residues" evidence="2">
    <location>
        <begin position="239"/>
        <end position="252"/>
    </location>
</feature>
<dbReference type="OrthoDB" id="303805at2759"/>
<evidence type="ECO:0000313" key="3">
    <source>
        <dbReference type="EMBL" id="CAK88147.1"/>
    </source>
</evidence>
<dbReference type="GeneID" id="5041329"/>
<feature type="region of interest" description="Disordered" evidence="2">
    <location>
        <begin position="228"/>
        <end position="252"/>
    </location>
</feature>
<dbReference type="AlphaFoldDB" id="A0DYN0"/>
<reference evidence="3 4" key="1">
    <citation type="journal article" date="2006" name="Nature">
        <title>Global trends of whole-genome duplications revealed by the ciliate Paramecium tetraurelia.</title>
        <authorList>
            <consortium name="Genoscope"/>
            <person name="Aury J.-M."/>
            <person name="Jaillon O."/>
            <person name="Duret L."/>
            <person name="Noel B."/>
            <person name="Jubin C."/>
            <person name="Porcel B.M."/>
            <person name="Segurens B."/>
            <person name="Daubin V."/>
            <person name="Anthouard V."/>
            <person name="Aiach N."/>
            <person name="Arnaiz O."/>
            <person name="Billaut A."/>
            <person name="Beisson J."/>
            <person name="Blanc I."/>
            <person name="Bouhouche K."/>
            <person name="Camara F."/>
            <person name="Duharcourt S."/>
            <person name="Guigo R."/>
            <person name="Gogendeau D."/>
            <person name="Katinka M."/>
            <person name="Keller A.-M."/>
            <person name="Kissmehl R."/>
            <person name="Klotz C."/>
            <person name="Koll F."/>
            <person name="Le Moue A."/>
            <person name="Lepere C."/>
            <person name="Malinsky S."/>
            <person name="Nowacki M."/>
            <person name="Nowak J.K."/>
            <person name="Plattner H."/>
            <person name="Poulain J."/>
            <person name="Ruiz F."/>
            <person name="Serrano V."/>
            <person name="Zagulski M."/>
            <person name="Dessen P."/>
            <person name="Betermier M."/>
            <person name="Weissenbach J."/>
            <person name="Scarpelli C."/>
            <person name="Schachter V."/>
            <person name="Sperling L."/>
            <person name="Meyer E."/>
            <person name="Cohen J."/>
            <person name="Wincker P."/>
        </authorList>
    </citation>
    <scope>NUCLEOTIDE SEQUENCE [LARGE SCALE GENOMIC DNA]</scope>
    <source>
        <strain evidence="3 4">Stock d4-2</strain>
    </source>
</reference>
<feature type="compositionally biased region" description="Polar residues" evidence="2">
    <location>
        <begin position="1"/>
        <end position="23"/>
    </location>
</feature>
<evidence type="ECO:0000256" key="1">
    <source>
        <dbReference type="SAM" id="Coils"/>
    </source>
</evidence>
<accession>A0DYN0</accession>
<gene>
    <name evidence="3" type="ORF">GSPATT00003115001</name>
</gene>
<evidence type="ECO:0000313" key="4">
    <source>
        <dbReference type="Proteomes" id="UP000000600"/>
    </source>
</evidence>
<dbReference type="OMA" id="SDCEFEC"/>
<sequence>MNDSDSQINNPLSNSHVSNSDQEQLIRQEESDCEFECSQNPMLTEEENNEKSVVFNKLIQNSCKIDIIQESSNQRNKKSQLGSFLTSQQLESQQYKISVQCVDSNIGNPLCSGEEETQEHLRNMKEKLQQLEIKFESQENEIKEIQYNFNSTKEELQQLKIENENYKKDNIEIRRQLLNYQNEFQKVQHLLQLLIQEKQLNRYDNPSQIQNKRSKTTVELSKDLIDSQEYQSKQKQKQTNSNGSPIKSSENQLSQQQTTFLINSSKSYYNKPYIPQVQLFNANQLAALLKLPLNRKDEERKDIHHKFPGKDFNYLFQKPTNTSAINLNQVKGQGVPSSYSFINTSLGK</sequence>
<dbReference type="EMBL" id="CT868649">
    <property type="protein sequence ID" value="CAK88147.1"/>
    <property type="molecule type" value="Genomic_DNA"/>
</dbReference>
<dbReference type="HOGENOM" id="CLU_798012_0_0_1"/>
<evidence type="ECO:0000256" key="2">
    <source>
        <dbReference type="SAM" id="MobiDB-lite"/>
    </source>
</evidence>
<dbReference type="RefSeq" id="XP_001455544.1">
    <property type="nucleotide sequence ID" value="XM_001455507.2"/>
</dbReference>
<proteinExistence type="predicted"/>
<feature type="region of interest" description="Disordered" evidence="2">
    <location>
        <begin position="1"/>
        <end position="31"/>
    </location>
</feature>